<proteinExistence type="predicted"/>
<feature type="transmembrane region" description="Helical" evidence="1">
    <location>
        <begin position="7"/>
        <end position="27"/>
    </location>
</feature>
<dbReference type="AlphaFoldDB" id="A0A9X3AUT1"/>
<evidence type="ECO:0000313" key="2">
    <source>
        <dbReference type="EMBL" id="MCT7946501.1"/>
    </source>
</evidence>
<sequence>MKRQRGFGVTEYALGIVVLVTIFFMPYKDNKSIANMLIDAVKQEHAGYIYAQTLSQFQVTSLKASTNVNPAPKAKTELESFNK</sequence>
<comment type="caution">
    <text evidence="2">The sequence shown here is derived from an EMBL/GenBank/DDBJ whole genome shotgun (WGS) entry which is preliminary data.</text>
</comment>
<dbReference type="RefSeq" id="WP_259523898.1">
    <property type="nucleotide sequence ID" value="NZ_JAMTCC010000023.1"/>
</dbReference>
<gene>
    <name evidence="2" type="ORF">NE536_14145</name>
</gene>
<keyword evidence="1" id="KW-1133">Transmembrane helix</keyword>
<accession>A0A9X3AUT1</accession>
<keyword evidence="1" id="KW-0812">Transmembrane</keyword>
<dbReference type="EMBL" id="JAMTCC010000023">
    <property type="protein sequence ID" value="MCT7946501.1"/>
    <property type="molecule type" value="Genomic_DNA"/>
</dbReference>
<evidence type="ECO:0000313" key="3">
    <source>
        <dbReference type="Proteomes" id="UP001155604"/>
    </source>
</evidence>
<organism evidence="2 3">
    <name type="scientific">Shewanella septentrionalis</name>
    <dbReference type="NCBI Taxonomy" id="2952223"/>
    <lineage>
        <taxon>Bacteria</taxon>
        <taxon>Pseudomonadati</taxon>
        <taxon>Pseudomonadota</taxon>
        <taxon>Gammaproteobacteria</taxon>
        <taxon>Alteromonadales</taxon>
        <taxon>Shewanellaceae</taxon>
        <taxon>Shewanella</taxon>
    </lineage>
</organism>
<reference evidence="2" key="1">
    <citation type="journal article" date="2023" name="Int. J. Syst. Evol. Microbiol.">
        <title>&lt;i&gt;Shewanella septentrionalis&lt;/i&gt; sp. nov. and &lt;i&gt;Shewanella holmiensis&lt;/i&gt; sp. nov., isolated from Baltic Sea water and sediments.</title>
        <authorList>
            <person name="Martin-Rodriguez A.J."/>
            <person name="Thorell K."/>
            <person name="Joffre E."/>
            <person name="Jensie-Markopoulos S."/>
            <person name="Moore E.R.B."/>
            <person name="Sjoling A."/>
        </authorList>
    </citation>
    <scope>NUCLEOTIDE SEQUENCE</scope>
    <source>
        <strain evidence="2">SP1W3</strain>
    </source>
</reference>
<protein>
    <submittedName>
        <fullName evidence="2">Uncharacterized protein</fullName>
    </submittedName>
</protein>
<keyword evidence="1" id="KW-0472">Membrane</keyword>
<keyword evidence="3" id="KW-1185">Reference proteome</keyword>
<dbReference type="Proteomes" id="UP001155604">
    <property type="component" value="Unassembled WGS sequence"/>
</dbReference>
<evidence type="ECO:0000256" key="1">
    <source>
        <dbReference type="SAM" id="Phobius"/>
    </source>
</evidence>
<name>A0A9X3AUT1_9GAMM</name>